<name>A0A9D2I306_9LACT</name>
<evidence type="ECO:0000313" key="2">
    <source>
        <dbReference type="Proteomes" id="UP000886856"/>
    </source>
</evidence>
<dbReference type="EMBL" id="DWYW01000179">
    <property type="protein sequence ID" value="HJA90663.1"/>
    <property type="molecule type" value="Genomic_DNA"/>
</dbReference>
<protein>
    <submittedName>
        <fullName evidence="1">IS30 family transposase</fullName>
    </submittedName>
</protein>
<organism evidence="1 2">
    <name type="scientific">Candidatus Jeotgalibaca merdavium</name>
    <dbReference type="NCBI Taxonomy" id="2838627"/>
    <lineage>
        <taxon>Bacteria</taxon>
        <taxon>Bacillati</taxon>
        <taxon>Bacillota</taxon>
        <taxon>Bacilli</taxon>
        <taxon>Lactobacillales</taxon>
        <taxon>Carnobacteriaceae</taxon>
        <taxon>Jeotgalibaca</taxon>
    </lineage>
</organism>
<feature type="non-terminal residue" evidence="1">
    <location>
        <position position="76"/>
    </location>
</feature>
<sequence>MLNEKWSPDVVVGFVRKYELFDFAIIPGTTALYQWIDCVVMRTKNMDLLEKLSHKIKAVRPGHRSNKRVLGILIEE</sequence>
<comment type="caution">
    <text evidence="1">The sequence shown here is derived from an EMBL/GenBank/DDBJ whole genome shotgun (WGS) entry which is preliminary data.</text>
</comment>
<dbReference type="Proteomes" id="UP000886856">
    <property type="component" value="Unassembled WGS sequence"/>
</dbReference>
<proteinExistence type="predicted"/>
<reference evidence="1" key="1">
    <citation type="journal article" date="2021" name="PeerJ">
        <title>Extensive microbial diversity within the chicken gut microbiome revealed by metagenomics and culture.</title>
        <authorList>
            <person name="Gilroy R."/>
            <person name="Ravi A."/>
            <person name="Getino M."/>
            <person name="Pursley I."/>
            <person name="Horton D.L."/>
            <person name="Alikhan N.F."/>
            <person name="Baker D."/>
            <person name="Gharbi K."/>
            <person name="Hall N."/>
            <person name="Watson M."/>
            <person name="Adriaenssens E.M."/>
            <person name="Foster-Nyarko E."/>
            <person name="Jarju S."/>
            <person name="Secka A."/>
            <person name="Antonio M."/>
            <person name="Oren A."/>
            <person name="Chaudhuri R.R."/>
            <person name="La Ragione R."/>
            <person name="Hildebrand F."/>
            <person name="Pallen M.J."/>
        </authorList>
    </citation>
    <scope>NUCLEOTIDE SEQUENCE</scope>
    <source>
        <strain evidence="1">CHK171-505</strain>
    </source>
</reference>
<evidence type="ECO:0000313" key="1">
    <source>
        <dbReference type="EMBL" id="HJA90663.1"/>
    </source>
</evidence>
<dbReference type="AlphaFoldDB" id="A0A9D2I306"/>
<accession>A0A9D2I306</accession>
<gene>
    <name evidence="1" type="ORF">H9948_07740</name>
</gene>
<reference evidence="1" key="2">
    <citation type="submission" date="2021-04" db="EMBL/GenBank/DDBJ databases">
        <authorList>
            <person name="Gilroy R."/>
        </authorList>
    </citation>
    <scope>NUCLEOTIDE SEQUENCE</scope>
    <source>
        <strain evidence="1">CHK171-505</strain>
    </source>
</reference>